<feature type="chain" id="PRO_5040211524" description="Immunoglobulin domain-containing protein" evidence="2">
    <location>
        <begin position="21"/>
        <end position="461"/>
    </location>
</feature>
<keyword evidence="1" id="KW-0472">Membrane</keyword>
<comment type="caution">
    <text evidence="4">The sequence shown here is derived from an EMBL/GenBank/DDBJ whole genome shotgun (WGS) entry which is preliminary data.</text>
</comment>
<evidence type="ECO:0000256" key="1">
    <source>
        <dbReference type="SAM" id="Phobius"/>
    </source>
</evidence>
<feature type="domain" description="Immunoglobulin" evidence="3">
    <location>
        <begin position="146"/>
        <end position="239"/>
    </location>
</feature>
<dbReference type="InterPro" id="IPR003599">
    <property type="entry name" value="Ig_sub"/>
</dbReference>
<keyword evidence="5" id="KW-1185">Reference proteome</keyword>
<organism evidence="4 5">
    <name type="scientific">Holothuria leucospilota</name>
    <name type="common">Black long sea cucumber</name>
    <name type="synonym">Mertensiothuria leucospilota</name>
    <dbReference type="NCBI Taxonomy" id="206669"/>
    <lineage>
        <taxon>Eukaryota</taxon>
        <taxon>Metazoa</taxon>
        <taxon>Echinodermata</taxon>
        <taxon>Eleutherozoa</taxon>
        <taxon>Echinozoa</taxon>
        <taxon>Holothuroidea</taxon>
        <taxon>Aspidochirotacea</taxon>
        <taxon>Aspidochirotida</taxon>
        <taxon>Holothuriidae</taxon>
        <taxon>Holothuria</taxon>
    </lineage>
</organism>
<evidence type="ECO:0000313" key="4">
    <source>
        <dbReference type="EMBL" id="KAJ8050965.1"/>
    </source>
</evidence>
<feature type="domain" description="Immunoglobulin" evidence="3">
    <location>
        <begin position="27"/>
        <end position="111"/>
    </location>
</feature>
<evidence type="ECO:0000313" key="5">
    <source>
        <dbReference type="Proteomes" id="UP001152320"/>
    </source>
</evidence>
<keyword evidence="1" id="KW-0812">Transmembrane</keyword>
<dbReference type="SMART" id="SM00409">
    <property type="entry name" value="IG"/>
    <property type="match status" value="3"/>
</dbReference>
<proteinExistence type="predicted"/>
<dbReference type="Proteomes" id="UP001152320">
    <property type="component" value="Chromosome 1"/>
</dbReference>
<feature type="transmembrane region" description="Helical" evidence="1">
    <location>
        <begin position="362"/>
        <end position="387"/>
    </location>
</feature>
<keyword evidence="2" id="KW-0732">Signal</keyword>
<dbReference type="SUPFAM" id="SSF48726">
    <property type="entry name" value="Immunoglobulin"/>
    <property type="match status" value="1"/>
</dbReference>
<sequence>MKTLWEIASLACLLIGLCPAGTYRQCSSPQYAEIGQQGTVECVFPANFSAIVWYDSEDNRGSQVARIERQADKSLRISENSAEGGTYRIALNGSLIIPLVSTHHDRNFTVFIVDENSAVSTFVIKLITVVYPNADAPMVNSCEGHSPCLVHAVNETHLSCTYKHARPAVILSWYHYKSSEGKLEPLIATQQSFREDGVTFTSVLNIYIANMTSNVLSLFTCEAVGPALKGKMETNVLVTNALSERCVSCRNEIPKRNVILDTLLEIPCIDNGIPYAYVWQLEQHKRSQTLVSSVKNKANFRDDINIAMNVSKEGALIISRVNFRVTGIYTCFSVGVGISSAHSVEVKVQAFSDGSSTSGRTVALIMAVIASILFLAVFVGLVVAIVYRKKLGKELTKPDLNQRHSQFSKQKIKTTQWLFGENPPKTVKELDEQQKAVPVVKMSRATFSQRFQRFQDEKLAL</sequence>
<reference evidence="4" key="1">
    <citation type="submission" date="2021-10" db="EMBL/GenBank/DDBJ databases">
        <title>Tropical sea cucumber genome reveals ecological adaptation and Cuvierian tubules defense mechanism.</title>
        <authorList>
            <person name="Chen T."/>
        </authorList>
    </citation>
    <scope>NUCLEOTIDE SEQUENCE</scope>
    <source>
        <strain evidence="4">Nanhai2018</strain>
        <tissue evidence="4">Muscle</tissue>
    </source>
</reference>
<protein>
    <recommendedName>
        <fullName evidence="3">Immunoglobulin domain-containing protein</fullName>
    </recommendedName>
</protein>
<feature type="domain" description="Immunoglobulin" evidence="3">
    <location>
        <begin position="253"/>
        <end position="349"/>
    </location>
</feature>
<dbReference type="EMBL" id="JAIZAY010000001">
    <property type="protein sequence ID" value="KAJ8050965.1"/>
    <property type="molecule type" value="Genomic_DNA"/>
</dbReference>
<feature type="signal peptide" evidence="2">
    <location>
        <begin position="1"/>
        <end position="20"/>
    </location>
</feature>
<dbReference type="Gene3D" id="2.60.40.10">
    <property type="entry name" value="Immunoglobulins"/>
    <property type="match status" value="1"/>
</dbReference>
<keyword evidence="1" id="KW-1133">Transmembrane helix</keyword>
<evidence type="ECO:0000259" key="3">
    <source>
        <dbReference type="SMART" id="SM00409"/>
    </source>
</evidence>
<dbReference type="AlphaFoldDB" id="A0A9Q1CTS1"/>
<evidence type="ECO:0000256" key="2">
    <source>
        <dbReference type="SAM" id="SignalP"/>
    </source>
</evidence>
<dbReference type="InterPro" id="IPR036179">
    <property type="entry name" value="Ig-like_dom_sf"/>
</dbReference>
<accession>A0A9Q1CTS1</accession>
<gene>
    <name evidence="4" type="ORF">HOLleu_04357</name>
</gene>
<name>A0A9Q1CTS1_HOLLE</name>
<dbReference type="InterPro" id="IPR013783">
    <property type="entry name" value="Ig-like_fold"/>
</dbReference>